<protein>
    <submittedName>
        <fullName evidence="1">Uncharacterized protein</fullName>
    </submittedName>
</protein>
<accession>A0A4P7D0Q6</accession>
<evidence type="ECO:0000313" key="1">
    <source>
        <dbReference type="EMBL" id="QBR00052.1"/>
    </source>
</evidence>
<dbReference type="AlphaFoldDB" id="A0A4P7D0Q6"/>
<dbReference type="EMBL" id="CP038149">
    <property type="protein sequence ID" value="QBR00052.1"/>
    <property type="molecule type" value="Genomic_DNA"/>
</dbReference>
<keyword evidence="2" id="KW-1185">Reference proteome</keyword>
<name>A0A4P7D0Q6_9BURK</name>
<dbReference type="KEGG" id="ppai:E1956_23460"/>
<proteinExistence type="predicted"/>
<evidence type="ECO:0000313" key="2">
    <source>
        <dbReference type="Proteomes" id="UP000295727"/>
    </source>
</evidence>
<dbReference type="OrthoDB" id="9105778at2"/>
<gene>
    <name evidence="1" type="ORF">E1956_23460</name>
</gene>
<dbReference type="Proteomes" id="UP000295727">
    <property type="component" value="Chromosome 2"/>
</dbReference>
<sequence length="66" mass="7329">MELCNECNSLDGRSSSFVSNDEMILVGVGQCEGRVALEHYRCRKCGALMVRQLCGESSEQVWMALV</sequence>
<reference evidence="1 2" key="1">
    <citation type="submission" date="2019-03" db="EMBL/GenBank/DDBJ databases">
        <title>Paraburkholderia sp. 7MH5, isolated from subtropical forest soil.</title>
        <authorList>
            <person name="Gao Z.-H."/>
            <person name="Qiu L.-H."/>
        </authorList>
    </citation>
    <scope>NUCLEOTIDE SEQUENCE [LARGE SCALE GENOMIC DNA]</scope>
    <source>
        <strain evidence="1 2">7MH5</strain>
    </source>
</reference>
<organism evidence="1 2">
    <name type="scientific">Paraburkholderia pallida</name>
    <dbReference type="NCBI Taxonomy" id="2547399"/>
    <lineage>
        <taxon>Bacteria</taxon>
        <taxon>Pseudomonadati</taxon>
        <taxon>Pseudomonadota</taxon>
        <taxon>Betaproteobacteria</taxon>
        <taxon>Burkholderiales</taxon>
        <taxon>Burkholderiaceae</taxon>
        <taxon>Paraburkholderia</taxon>
    </lineage>
</organism>